<feature type="transmembrane region" description="Helical" evidence="1">
    <location>
        <begin position="150"/>
        <end position="173"/>
    </location>
</feature>
<protein>
    <recommendedName>
        <fullName evidence="4">Acid-resistance membrane protein</fullName>
    </recommendedName>
</protein>
<dbReference type="InterPro" id="IPR005325">
    <property type="entry name" value="DUF308_memb"/>
</dbReference>
<feature type="transmembrane region" description="Helical" evidence="1">
    <location>
        <begin position="123"/>
        <end position="144"/>
    </location>
</feature>
<dbReference type="GO" id="GO:0005886">
    <property type="term" value="C:plasma membrane"/>
    <property type="evidence" value="ECO:0007669"/>
    <property type="project" value="TreeGrafter"/>
</dbReference>
<dbReference type="EMBL" id="LGGP01000144">
    <property type="protein sequence ID" value="KUK80523.1"/>
    <property type="molecule type" value="Genomic_DNA"/>
</dbReference>
<evidence type="ECO:0008006" key="4">
    <source>
        <dbReference type="Google" id="ProtNLM"/>
    </source>
</evidence>
<dbReference type="InterPro" id="IPR052712">
    <property type="entry name" value="Acid_resist_chaperone_HdeD"/>
</dbReference>
<comment type="caution">
    <text evidence="2">The sequence shown here is derived from an EMBL/GenBank/DDBJ whole genome shotgun (WGS) entry which is preliminary data.</text>
</comment>
<feature type="transmembrane region" description="Helical" evidence="1">
    <location>
        <begin position="66"/>
        <end position="85"/>
    </location>
</feature>
<accession>A0A101HP99</accession>
<proteinExistence type="predicted"/>
<keyword evidence="1" id="KW-0472">Membrane</keyword>
<evidence type="ECO:0000313" key="3">
    <source>
        <dbReference type="Proteomes" id="UP000054092"/>
    </source>
</evidence>
<keyword evidence="1" id="KW-0812">Transmembrane</keyword>
<reference evidence="3" key="1">
    <citation type="journal article" date="2015" name="MBio">
        <title>Genome-Resolved Metagenomic Analysis Reveals Roles for Candidate Phyla and Other Microbial Community Members in Biogeochemical Transformations in Oil Reservoirs.</title>
        <authorList>
            <person name="Hu P."/>
            <person name="Tom L."/>
            <person name="Singh A."/>
            <person name="Thomas B.C."/>
            <person name="Baker B.J."/>
            <person name="Piceno Y.M."/>
            <person name="Andersen G.L."/>
            <person name="Banfield J.F."/>
        </authorList>
    </citation>
    <scope>NUCLEOTIDE SEQUENCE [LARGE SCALE GENOMIC DNA]</scope>
</reference>
<feature type="transmembrane region" description="Helical" evidence="1">
    <location>
        <begin position="91"/>
        <end position="111"/>
    </location>
</feature>
<keyword evidence="1" id="KW-1133">Transmembrane helix</keyword>
<sequence>MAEAKKFDWISLLVGFVLVIGGVFSLSHPLSTFLTLAIMLGIVVLVRGIMLIVAFFKLEDRTGAKVFFALILGILLAITGIIFLFRPLFAANVFAFIIAIWFIVDAINNLINADRLKPAGKGIYFLSIALNVFVLIGGVILVLHPLIAGLSVAIMIGITLLVFGTNHIVLAFIGKESEK</sequence>
<dbReference type="Pfam" id="PF03729">
    <property type="entry name" value="DUF308"/>
    <property type="match status" value="2"/>
</dbReference>
<evidence type="ECO:0000256" key="1">
    <source>
        <dbReference type="SAM" id="Phobius"/>
    </source>
</evidence>
<feature type="transmembrane region" description="Helical" evidence="1">
    <location>
        <begin position="7"/>
        <end position="27"/>
    </location>
</feature>
<organism evidence="2 3">
    <name type="scientific">Mesotoga prima</name>
    <dbReference type="NCBI Taxonomy" id="1184387"/>
    <lineage>
        <taxon>Bacteria</taxon>
        <taxon>Thermotogati</taxon>
        <taxon>Thermotogota</taxon>
        <taxon>Thermotogae</taxon>
        <taxon>Kosmotogales</taxon>
        <taxon>Kosmotogaceae</taxon>
        <taxon>Mesotoga</taxon>
    </lineage>
</organism>
<gene>
    <name evidence="2" type="ORF">XD94_0924</name>
</gene>
<dbReference type="PATRIC" id="fig|1184387.3.peg.1326"/>
<dbReference type="AlphaFoldDB" id="A0A101HP99"/>
<evidence type="ECO:0000313" key="2">
    <source>
        <dbReference type="EMBL" id="KUK80523.1"/>
    </source>
</evidence>
<feature type="transmembrane region" description="Helical" evidence="1">
    <location>
        <begin position="33"/>
        <end position="54"/>
    </location>
</feature>
<dbReference type="PANTHER" id="PTHR34989:SF1">
    <property type="entry name" value="PROTEIN HDED"/>
    <property type="match status" value="1"/>
</dbReference>
<name>A0A101HP99_9BACT</name>
<dbReference type="Proteomes" id="UP000054092">
    <property type="component" value="Unassembled WGS sequence"/>
</dbReference>
<dbReference type="PANTHER" id="PTHR34989">
    <property type="entry name" value="PROTEIN HDED"/>
    <property type="match status" value="1"/>
</dbReference>